<evidence type="ECO:0000259" key="1">
    <source>
        <dbReference type="Pfam" id="PF05050"/>
    </source>
</evidence>
<sequence length="218" mass="24080">MESSFHVDTYREFLRVVDYQNEEFVIEALLDTIRSDDVLWDIGANIGTHSCYIGQKAGQTIAIEPFPDNAQRARENCSLNDVDATVCEYAVGAHEGEATLAVPDTDDNVVGVGTFSLQTDARNAQSVDVDVVPGDQIIQNRGVALPDVIKIDVEGGEADVLRGFDRGLQNARAVLVEVHPRYVDRDEITRLLESHGFSVSILRQRNDEVHVLATVDDR</sequence>
<comment type="caution">
    <text evidence="2">The sequence shown here is derived from an EMBL/GenBank/DDBJ whole genome shotgun (WGS) entry which is preliminary data.</text>
</comment>
<keyword evidence="2" id="KW-0489">Methyltransferase</keyword>
<dbReference type="PANTHER" id="PTHR34203">
    <property type="entry name" value="METHYLTRANSFERASE, FKBM FAMILY PROTEIN"/>
    <property type="match status" value="1"/>
</dbReference>
<evidence type="ECO:0000313" key="2">
    <source>
        <dbReference type="EMBL" id="MBB6090152.1"/>
    </source>
</evidence>
<dbReference type="GO" id="GO:0032259">
    <property type="term" value="P:methylation"/>
    <property type="evidence" value="ECO:0007669"/>
    <property type="project" value="UniProtKB-KW"/>
</dbReference>
<protein>
    <submittedName>
        <fullName evidence="2">FkbM family methyltransferase</fullName>
    </submittedName>
</protein>
<keyword evidence="2" id="KW-0808">Transferase</keyword>
<dbReference type="NCBIfam" id="TIGR01444">
    <property type="entry name" value="fkbM_fam"/>
    <property type="match status" value="1"/>
</dbReference>
<accession>A0A841HCY9</accession>
<evidence type="ECO:0000313" key="3">
    <source>
        <dbReference type="Proteomes" id="UP000642919"/>
    </source>
</evidence>
<dbReference type="AlphaFoldDB" id="A0A841HCY9"/>
<dbReference type="InterPro" id="IPR006342">
    <property type="entry name" value="FkbM_mtfrase"/>
</dbReference>
<name>A0A841HCY9_HALSI</name>
<gene>
    <name evidence="2" type="ORF">HNR49_001525</name>
</gene>
<dbReference type="Pfam" id="PF05050">
    <property type="entry name" value="Methyltransf_21"/>
    <property type="match status" value="1"/>
</dbReference>
<reference evidence="2" key="1">
    <citation type="submission" date="2020-08" db="EMBL/GenBank/DDBJ databases">
        <title>Genomic Encyclopedia of Type Strains, Phase IV (KMG-IV): sequencing the most valuable type-strain genomes for metagenomic binning, comparative biology and taxonomic classification.</title>
        <authorList>
            <person name="Goeker M."/>
        </authorList>
    </citation>
    <scope>NUCLEOTIDE SEQUENCE</scope>
    <source>
        <strain evidence="2">DSM 669</strain>
    </source>
</reference>
<organism evidence="2 3">
    <name type="scientific">Halobacterium salinarum</name>
    <name type="common">Halobacterium halobium</name>
    <dbReference type="NCBI Taxonomy" id="2242"/>
    <lineage>
        <taxon>Archaea</taxon>
        <taxon>Methanobacteriati</taxon>
        <taxon>Methanobacteriota</taxon>
        <taxon>Stenosarchaea group</taxon>
        <taxon>Halobacteria</taxon>
        <taxon>Halobacteriales</taxon>
        <taxon>Halobacteriaceae</taxon>
        <taxon>Halobacterium</taxon>
    </lineage>
</organism>
<dbReference type="InterPro" id="IPR052514">
    <property type="entry name" value="SAM-dependent_MTase"/>
</dbReference>
<dbReference type="PANTHER" id="PTHR34203:SF15">
    <property type="entry name" value="SLL1173 PROTEIN"/>
    <property type="match status" value="1"/>
</dbReference>
<feature type="domain" description="Methyltransferase FkbM" evidence="1">
    <location>
        <begin position="41"/>
        <end position="198"/>
    </location>
</feature>
<proteinExistence type="predicted"/>
<dbReference type="InterPro" id="IPR029063">
    <property type="entry name" value="SAM-dependent_MTases_sf"/>
</dbReference>
<dbReference type="Gene3D" id="3.40.50.150">
    <property type="entry name" value="Vaccinia Virus protein VP39"/>
    <property type="match status" value="1"/>
</dbReference>
<dbReference type="SUPFAM" id="SSF53335">
    <property type="entry name" value="S-adenosyl-L-methionine-dependent methyltransferases"/>
    <property type="match status" value="1"/>
</dbReference>
<dbReference type="EMBL" id="JACHGX010000004">
    <property type="protein sequence ID" value="MBB6090152.1"/>
    <property type="molecule type" value="Genomic_DNA"/>
</dbReference>
<dbReference type="Proteomes" id="UP000642919">
    <property type="component" value="Unassembled WGS sequence"/>
</dbReference>
<dbReference type="GO" id="GO:0008168">
    <property type="term" value="F:methyltransferase activity"/>
    <property type="evidence" value="ECO:0007669"/>
    <property type="project" value="UniProtKB-KW"/>
</dbReference>